<dbReference type="AlphaFoldDB" id="B8KWK6"/>
<dbReference type="Gene3D" id="3.40.50.300">
    <property type="entry name" value="P-loop containing nucleotide triphosphate hydrolases"/>
    <property type="match status" value="1"/>
</dbReference>
<proteinExistence type="predicted"/>
<accession>B8KWK6</accession>
<keyword evidence="2" id="KW-0808">Transferase</keyword>
<feature type="coiled-coil region" evidence="1">
    <location>
        <begin position="284"/>
        <end position="342"/>
    </location>
</feature>
<gene>
    <name evidence="2" type="ORF">NOR51B_1239</name>
</gene>
<dbReference type="PIRSF" id="PIRSF029407">
    <property type="entry name" value="UCP029407"/>
    <property type="match status" value="1"/>
</dbReference>
<organism evidence="2 3">
    <name type="scientific">Luminiphilus syltensis NOR5-1B</name>
    <dbReference type="NCBI Taxonomy" id="565045"/>
    <lineage>
        <taxon>Bacteria</taxon>
        <taxon>Pseudomonadati</taxon>
        <taxon>Pseudomonadota</taxon>
        <taxon>Gammaproteobacteria</taxon>
        <taxon>Cellvibrionales</taxon>
        <taxon>Halieaceae</taxon>
        <taxon>Luminiphilus</taxon>
    </lineage>
</organism>
<name>B8KWK6_9GAMM</name>
<keyword evidence="3" id="KW-1185">Reference proteome</keyword>
<reference evidence="3" key="1">
    <citation type="journal article" date="2013" name="BMC Microbiol.">
        <title>Taxonomy and evolution of bacteriochlorophyll a-containing members of the OM60/NOR5 clade of marine gammaproteobacteria: description of Luminiphilus syltensis gen. nov., sp. nov., reclassification of Haliea rubra as Pseudohaliea rubra gen. nov., comb. nov., and emendation of Chromatocurvus halotolerans.</title>
        <authorList>
            <person name="Spring S."/>
            <person name="Riedel T."/>
            <person name="Sproer C."/>
            <person name="Yan S."/>
            <person name="Harder J."/>
            <person name="Fuchs B.M."/>
        </authorList>
    </citation>
    <scope>NUCLEOTIDE SEQUENCE [LARGE SCALE GENOMIC DNA]</scope>
    <source>
        <strain evidence="3">NOR51-B</strain>
    </source>
</reference>
<dbReference type="EMBL" id="DS999411">
    <property type="protein sequence ID" value="EED35294.1"/>
    <property type="molecule type" value="Genomic_DNA"/>
</dbReference>
<sequence>MIAGMHRSGTSALAGALNAAGVNFGDDLIGAAKDNKKGFFEDRQLVEANDRLLASLMQRWDTAAPLDIETAIPATARYRADAVALLQQLIADRPLSGIKDPRVSILVPFWSEIFSALDVEPYWLLCIRSPHEVASSLYQRNRFSSEKSVALWLKYTLSLLEGLRSVLDTSKILVVDFTRSLQHPEQTLRDITVGFGLDDLDQQAFLDFYDQGLVTASEAEYGSDVNALADLAQRLYQALLSEPLTLDLIESYSAEWRSLCPLIVHLDYEYHSLEMLEENDRLWVADLERQLQEKNKYLGSLEKQVNSLAEVSNRLSADLESKQHVERELKTALRQAQLYHENWSLSRMETRQALAIARERENEARQNYLTLKAVYQSTSWKISYPVRFFKRIIQRIRGESNDG</sequence>
<dbReference type="HOGENOM" id="CLU_032716_1_0_6"/>
<dbReference type="Proteomes" id="UP000004699">
    <property type="component" value="Unassembled WGS sequence"/>
</dbReference>
<dbReference type="eggNOG" id="COG3551">
    <property type="taxonomic scope" value="Bacteria"/>
</dbReference>
<protein>
    <submittedName>
        <fullName evidence="2">Glycosyl transferase, group 2 family</fullName>
    </submittedName>
</protein>
<dbReference type="InterPro" id="IPR014556">
    <property type="entry name" value="UCP029407"/>
</dbReference>
<dbReference type="GO" id="GO:0016740">
    <property type="term" value="F:transferase activity"/>
    <property type="evidence" value="ECO:0007669"/>
    <property type="project" value="UniProtKB-KW"/>
</dbReference>
<evidence type="ECO:0000313" key="3">
    <source>
        <dbReference type="Proteomes" id="UP000004699"/>
    </source>
</evidence>
<keyword evidence="1" id="KW-0175">Coiled coil</keyword>
<dbReference type="STRING" id="565045.NOR51B_1239"/>
<dbReference type="SUPFAM" id="SSF52540">
    <property type="entry name" value="P-loop containing nucleoside triphosphate hydrolases"/>
    <property type="match status" value="1"/>
</dbReference>
<dbReference type="InterPro" id="IPR027417">
    <property type="entry name" value="P-loop_NTPase"/>
</dbReference>
<evidence type="ECO:0000256" key="1">
    <source>
        <dbReference type="SAM" id="Coils"/>
    </source>
</evidence>
<evidence type="ECO:0000313" key="2">
    <source>
        <dbReference type="EMBL" id="EED35294.1"/>
    </source>
</evidence>